<dbReference type="Pfam" id="PF00034">
    <property type="entry name" value="Cytochrom_C"/>
    <property type="match status" value="1"/>
</dbReference>
<evidence type="ECO:0000256" key="7">
    <source>
        <dbReference type="SAM" id="SignalP"/>
    </source>
</evidence>
<dbReference type="RefSeq" id="WP_345969108.1">
    <property type="nucleotide sequence ID" value="NZ_CP147920.1"/>
</dbReference>
<keyword evidence="3 6" id="KW-0479">Metal-binding</keyword>
<feature type="chain" id="PRO_5046803292" evidence="7">
    <location>
        <begin position="16"/>
        <end position="122"/>
    </location>
</feature>
<dbReference type="PANTHER" id="PTHR33751:SF9">
    <property type="entry name" value="CYTOCHROME C4"/>
    <property type="match status" value="1"/>
</dbReference>
<keyword evidence="5 6" id="KW-0408">Iron</keyword>
<evidence type="ECO:0000256" key="3">
    <source>
        <dbReference type="ARBA" id="ARBA00022723"/>
    </source>
</evidence>
<reference evidence="9 10" key="1">
    <citation type="submission" date="2024-03" db="EMBL/GenBank/DDBJ databases">
        <title>Sulfurimonas sp. HSL3-1.</title>
        <authorList>
            <person name="Wang S."/>
        </authorList>
    </citation>
    <scope>NUCLEOTIDE SEQUENCE [LARGE SCALE GENOMIC DNA]</scope>
    <source>
        <strain evidence="9 10">HSL3-1</strain>
    </source>
</reference>
<dbReference type="EMBL" id="CP147920">
    <property type="protein sequence ID" value="XAU13995.1"/>
    <property type="molecule type" value="Genomic_DNA"/>
</dbReference>
<dbReference type="PROSITE" id="PS51007">
    <property type="entry name" value="CYTC"/>
    <property type="match status" value="1"/>
</dbReference>
<evidence type="ECO:0000313" key="10">
    <source>
        <dbReference type="Proteomes" id="UP001447842"/>
    </source>
</evidence>
<name>A0ABZ3H634_9BACT</name>
<keyword evidence="4" id="KW-0249">Electron transport</keyword>
<evidence type="ECO:0000313" key="9">
    <source>
        <dbReference type="EMBL" id="XAU13995.1"/>
    </source>
</evidence>
<dbReference type="Gene3D" id="1.10.760.10">
    <property type="entry name" value="Cytochrome c-like domain"/>
    <property type="match status" value="1"/>
</dbReference>
<evidence type="ECO:0000256" key="1">
    <source>
        <dbReference type="ARBA" id="ARBA00022448"/>
    </source>
</evidence>
<proteinExistence type="predicted"/>
<dbReference type="InterPro" id="IPR036909">
    <property type="entry name" value="Cyt_c-like_dom_sf"/>
</dbReference>
<keyword evidence="1" id="KW-0813">Transport</keyword>
<feature type="domain" description="Cytochrome c" evidence="8">
    <location>
        <begin position="21"/>
        <end position="103"/>
    </location>
</feature>
<dbReference type="InterPro" id="IPR050597">
    <property type="entry name" value="Cytochrome_c_Oxidase_Subunit"/>
</dbReference>
<keyword evidence="7" id="KW-0732">Signal</keyword>
<evidence type="ECO:0000256" key="2">
    <source>
        <dbReference type="ARBA" id="ARBA00022617"/>
    </source>
</evidence>
<gene>
    <name evidence="9" type="ORF">WCY31_06960</name>
</gene>
<dbReference type="InterPro" id="IPR009056">
    <property type="entry name" value="Cyt_c-like_dom"/>
</dbReference>
<evidence type="ECO:0000256" key="5">
    <source>
        <dbReference type="ARBA" id="ARBA00023004"/>
    </source>
</evidence>
<protein>
    <submittedName>
        <fullName evidence="9">C-type cytochrome</fullName>
    </submittedName>
</protein>
<accession>A0ABZ3H634</accession>
<organism evidence="9 10">
    <name type="scientific">Sulfurimonas diazotrophicus</name>
    <dbReference type="NCBI Taxonomy" id="3131939"/>
    <lineage>
        <taxon>Bacteria</taxon>
        <taxon>Pseudomonadati</taxon>
        <taxon>Campylobacterota</taxon>
        <taxon>Epsilonproteobacteria</taxon>
        <taxon>Campylobacterales</taxon>
        <taxon>Sulfurimonadaceae</taxon>
        <taxon>Sulfurimonas</taxon>
    </lineage>
</organism>
<dbReference type="PANTHER" id="PTHR33751">
    <property type="entry name" value="CBB3-TYPE CYTOCHROME C OXIDASE SUBUNIT FIXP"/>
    <property type="match status" value="1"/>
</dbReference>
<evidence type="ECO:0000259" key="8">
    <source>
        <dbReference type="PROSITE" id="PS51007"/>
    </source>
</evidence>
<dbReference type="SUPFAM" id="SSF46626">
    <property type="entry name" value="Cytochrome c"/>
    <property type="match status" value="1"/>
</dbReference>
<dbReference type="Proteomes" id="UP001447842">
    <property type="component" value="Chromosome"/>
</dbReference>
<evidence type="ECO:0000256" key="6">
    <source>
        <dbReference type="PROSITE-ProRule" id="PRU00433"/>
    </source>
</evidence>
<keyword evidence="2 6" id="KW-0349">Heme</keyword>
<feature type="signal peptide" evidence="7">
    <location>
        <begin position="1"/>
        <end position="15"/>
    </location>
</feature>
<evidence type="ECO:0000256" key="4">
    <source>
        <dbReference type="ARBA" id="ARBA00022982"/>
    </source>
</evidence>
<keyword evidence="10" id="KW-1185">Reference proteome</keyword>
<sequence>MRFFLLILFAAVAFAAQESDETYERGKTLYFQNGCNNCHGSRAEGTGNYPSLANRAQGFLAYKLQTFRKGVADTPMQEMMIGFAAALSDEDIEAITTFLHDFHDAQTERYDPAFQQWGDGGS</sequence>